<organism evidence="2 3">
    <name type="scientific">Capnocytophaga cynodegmi</name>
    <dbReference type="NCBI Taxonomy" id="28189"/>
    <lineage>
        <taxon>Bacteria</taxon>
        <taxon>Pseudomonadati</taxon>
        <taxon>Bacteroidota</taxon>
        <taxon>Flavobacteriia</taxon>
        <taxon>Flavobacteriales</taxon>
        <taxon>Flavobacteriaceae</taxon>
        <taxon>Capnocytophaga</taxon>
    </lineage>
</organism>
<dbReference type="RefSeq" id="WP_041994000.1">
    <property type="nucleotide sequence ID" value="NZ_CDOD01000045.1"/>
</dbReference>
<name>A0A0B7HJK2_9FLAO</name>
<gene>
    <name evidence="2" type="ORF">CCYN2B_50157</name>
</gene>
<reference evidence="3" key="1">
    <citation type="submission" date="2015-01" db="EMBL/GenBank/DDBJ databases">
        <authorList>
            <person name="MANFREDI Pablo"/>
        </authorList>
    </citation>
    <scope>NUCLEOTIDE SEQUENCE [LARGE SCALE GENOMIC DNA]</scope>
    <source>
        <strain evidence="3">Ccyn2B</strain>
    </source>
</reference>
<dbReference type="AlphaFoldDB" id="A0A0B7HJK2"/>
<evidence type="ECO:0000313" key="2">
    <source>
        <dbReference type="EMBL" id="CEN38824.1"/>
    </source>
</evidence>
<dbReference type="Pfam" id="PF12867">
    <property type="entry name" value="DinB_2"/>
    <property type="match status" value="1"/>
</dbReference>
<dbReference type="EMBL" id="CDOD01000045">
    <property type="protein sequence ID" value="CEN38824.1"/>
    <property type="molecule type" value="Genomic_DNA"/>
</dbReference>
<dbReference type="Proteomes" id="UP000038055">
    <property type="component" value="Unassembled WGS sequence"/>
</dbReference>
<accession>A0A0B7HJK2</accession>
<dbReference type="eggNOG" id="COG2318">
    <property type="taxonomic scope" value="Bacteria"/>
</dbReference>
<dbReference type="STRING" id="28189.CCYN74_30133"/>
<feature type="domain" description="DinB-like" evidence="1">
    <location>
        <begin position="13"/>
        <end position="148"/>
    </location>
</feature>
<dbReference type="SUPFAM" id="SSF109854">
    <property type="entry name" value="DinB/YfiT-like putative metalloenzymes"/>
    <property type="match status" value="1"/>
</dbReference>
<proteinExistence type="predicted"/>
<keyword evidence="3" id="KW-1185">Reference proteome</keyword>
<dbReference type="InterPro" id="IPR034660">
    <property type="entry name" value="DinB/YfiT-like"/>
</dbReference>
<evidence type="ECO:0000313" key="3">
    <source>
        <dbReference type="Proteomes" id="UP000038055"/>
    </source>
</evidence>
<sequence>MSLTKQTFELHKATRLRLIEFLEKLSPEQLAKIPNGFHNNVLWNIAHCIVTQQLLCYKLGNITPLITDEFIETYRKGTFPKEYLPTKEEINNIKELLISTQEQLKSDYEKGIFQQYNTYMTSYGFELTCIEDAINFNNIHESMHLGSIIALNYFL</sequence>
<evidence type="ECO:0000259" key="1">
    <source>
        <dbReference type="Pfam" id="PF12867"/>
    </source>
</evidence>
<dbReference type="InterPro" id="IPR024775">
    <property type="entry name" value="DinB-like"/>
</dbReference>
<dbReference type="Gene3D" id="1.20.120.450">
    <property type="entry name" value="dinb family like domain"/>
    <property type="match status" value="1"/>
</dbReference>
<protein>
    <recommendedName>
        <fullName evidence="1">DinB-like domain-containing protein</fullName>
    </recommendedName>
</protein>